<dbReference type="AlphaFoldDB" id="A0A1X1YD52"/>
<keyword evidence="2" id="KW-1185">Reference proteome</keyword>
<proteinExistence type="predicted"/>
<evidence type="ECO:0000313" key="1">
    <source>
        <dbReference type="EMBL" id="ORW09028.1"/>
    </source>
</evidence>
<accession>A0A1X1YD52</accession>
<dbReference type="Proteomes" id="UP000193487">
    <property type="component" value="Unassembled WGS sequence"/>
</dbReference>
<evidence type="ECO:0000313" key="2">
    <source>
        <dbReference type="Proteomes" id="UP000193487"/>
    </source>
</evidence>
<reference evidence="1 2" key="1">
    <citation type="submission" date="2016-01" db="EMBL/GenBank/DDBJ databases">
        <title>The new phylogeny of the genus Mycobacterium.</title>
        <authorList>
            <person name="Tarcisio F."/>
            <person name="Conor M."/>
            <person name="Antonella G."/>
            <person name="Elisabetta G."/>
            <person name="Giulia F.S."/>
            <person name="Sara T."/>
            <person name="Anna F."/>
            <person name="Clotilde B."/>
            <person name="Roberto B."/>
            <person name="Veronica D.S."/>
            <person name="Fabio R."/>
            <person name="Monica P."/>
            <person name="Olivier J."/>
            <person name="Enrico T."/>
            <person name="Nicola S."/>
        </authorList>
    </citation>
    <scope>NUCLEOTIDE SEQUENCE [LARGE SCALE GENOMIC DNA]</scope>
    <source>
        <strain evidence="1 2">DSM 45166</strain>
    </source>
</reference>
<name>A0A1X1YD52_9MYCO</name>
<organism evidence="1 2">
    <name type="scientific">Mycobacterium kyorinense</name>
    <dbReference type="NCBI Taxonomy" id="487514"/>
    <lineage>
        <taxon>Bacteria</taxon>
        <taxon>Bacillati</taxon>
        <taxon>Actinomycetota</taxon>
        <taxon>Actinomycetes</taxon>
        <taxon>Mycobacteriales</taxon>
        <taxon>Mycobacteriaceae</taxon>
        <taxon>Mycobacterium</taxon>
    </lineage>
</organism>
<sequence>MKTLLEYFLKYFDLLYLDPRYHITDSKTRGLEDTDASLRLTSPILSWNLTNNRGQFELTVAPTDRATAENWFWVSLVKQYLDGDDEIEYLSAAKEIEWLRKNSSRVEQLFSDKSVDTACETLRTLRQFNSDRYWTRWRQQEGLT</sequence>
<dbReference type="OrthoDB" id="4731766at2"/>
<protein>
    <submittedName>
        <fullName evidence="1">Uncharacterized protein</fullName>
    </submittedName>
</protein>
<dbReference type="EMBL" id="LQPE01000027">
    <property type="protein sequence ID" value="ORW09028.1"/>
    <property type="molecule type" value="Genomic_DNA"/>
</dbReference>
<comment type="caution">
    <text evidence="1">The sequence shown here is derived from an EMBL/GenBank/DDBJ whole genome shotgun (WGS) entry which is preliminary data.</text>
</comment>
<gene>
    <name evidence="1" type="ORF">AWC14_22205</name>
</gene>